<evidence type="ECO:0000256" key="1">
    <source>
        <dbReference type="ARBA" id="ARBA00004123"/>
    </source>
</evidence>
<dbReference type="EMBL" id="JAXCGZ010023042">
    <property type="protein sequence ID" value="KAK7018069.1"/>
    <property type="molecule type" value="Genomic_DNA"/>
</dbReference>
<feature type="compositionally biased region" description="Acidic residues" evidence="6">
    <location>
        <begin position="293"/>
        <end position="306"/>
    </location>
</feature>
<evidence type="ECO:0000256" key="4">
    <source>
        <dbReference type="ARBA" id="ARBA00023163"/>
    </source>
</evidence>
<feature type="compositionally biased region" description="Low complexity" evidence="6">
    <location>
        <begin position="68"/>
        <end position="96"/>
    </location>
</feature>
<keyword evidence="4" id="KW-0804">Transcription</keyword>
<comment type="subcellular location">
    <subcellularLocation>
        <location evidence="1">Nucleus</location>
    </subcellularLocation>
</comment>
<feature type="compositionally biased region" description="Low complexity" evidence="6">
    <location>
        <begin position="104"/>
        <end position="117"/>
    </location>
</feature>
<evidence type="ECO:0000313" key="7">
    <source>
        <dbReference type="EMBL" id="KAK7018069.1"/>
    </source>
</evidence>
<dbReference type="InterPro" id="IPR009088">
    <property type="entry name" value="TFIIA_b-brl"/>
</dbReference>
<feature type="region of interest" description="Disordered" evidence="6">
    <location>
        <begin position="58"/>
        <end position="117"/>
    </location>
</feature>
<gene>
    <name evidence="7" type="primary">GTF2A1</name>
    <name evidence="7" type="ORF">SK128_010740</name>
</gene>
<dbReference type="Proteomes" id="UP001381693">
    <property type="component" value="Unassembled WGS sequence"/>
</dbReference>
<organism evidence="7 8">
    <name type="scientific">Halocaridina rubra</name>
    <name type="common">Hawaiian red shrimp</name>
    <dbReference type="NCBI Taxonomy" id="373956"/>
    <lineage>
        <taxon>Eukaryota</taxon>
        <taxon>Metazoa</taxon>
        <taxon>Ecdysozoa</taxon>
        <taxon>Arthropoda</taxon>
        <taxon>Crustacea</taxon>
        <taxon>Multicrustacea</taxon>
        <taxon>Malacostraca</taxon>
        <taxon>Eumalacostraca</taxon>
        <taxon>Eucarida</taxon>
        <taxon>Decapoda</taxon>
        <taxon>Pleocyemata</taxon>
        <taxon>Caridea</taxon>
        <taxon>Atyoidea</taxon>
        <taxon>Atyidae</taxon>
        <taxon>Halocaridina</taxon>
    </lineage>
</organism>
<feature type="region of interest" description="Disordered" evidence="6">
    <location>
        <begin position="217"/>
        <end position="262"/>
    </location>
</feature>
<dbReference type="PANTHER" id="PTHR12694">
    <property type="entry name" value="TRANSCRIPTION INITIATION FACTOR IIA SUBUNIT 1"/>
    <property type="match status" value="1"/>
</dbReference>
<dbReference type="SUPFAM" id="SSF50784">
    <property type="entry name" value="Transcription factor IIA (TFIIA), beta-barrel domain"/>
    <property type="match status" value="1"/>
</dbReference>
<keyword evidence="8" id="KW-1185">Reference proteome</keyword>
<dbReference type="Gene3D" id="2.30.18.10">
    <property type="entry name" value="Transcription factor IIA (TFIIA), beta-barrel domain"/>
    <property type="match status" value="1"/>
</dbReference>
<dbReference type="PANTHER" id="PTHR12694:SF8">
    <property type="entry name" value="TRANSCRIPTION INITIATION FACTOR IIA SUBUNIT 1"/>
    <property type="match status" value="1"/>
</dbReference>
<dbReference type="InterPro" id="IPR004855">
    <property type="entry name" value="TFIIA_asu/bsu"/>
</dbReference>
<dbReference type="FunFam" id="1.10.287.100:FF:000001">
    <property type="entry name" value="Transcription initiation factor IIA subunit"/>
    <property type="match status" value="1"/>
</dbReference>
<accession>A0AAN8WLT6</accession>
<evidence type="ECO:0000256" key="5">
    <source>
        <dbReference type="ARBA" id="ARBA00023242"/>
    </source>
</evidence>
<evidence type="ECO:0000256" key="3">
    <source>
        <dbReference type="ARBA" id="ARBA00023015"/>
    </source>
</evidence>
<feature type="region of interest" description="Disordered" evidence="6">
    <location>
        <begin position="281"/>
        <end position="345"/>
    </location>
</feature>
<keyword evidence="3" id="KW-0805">Transcription regulation</keyword>
<dbReference type="AlphaFoldDB" id="A0AAN8WLT6"/>
<protein>
    <submittedName>
        <fullName evidence="7">Transcription initiation factor IIA subunit 1</fullName>
    </submittedName>
</protein>
<evidence type="ECO:0000256" key="2">
    <source>
        <dbReference type="ARBA" id="ARBA00010059"/>
    </source>
</evidence>
<dbReference type="GO" id="GO:0005672">
    <property type="term" value="C:transcription factor TFIIA complex"/>
    <property type="evidence" value="ECO:0007669"/>
    <property type="project" value="InterPro"/>
</dbReference>
<feature type="compositionally biased region" description="Polar residues" evidence="6">
    <location>
        <begin position="236"/>
        <end position="260"/>
    </location>
</feature>
<dbReference type="Pfam" id="PF03153">
    <property type="entry name" value="TFIIA"/>
    <property type="match status" value="1"/>
</dbReference>
<comment type="caution">
    <text evidence="7">The sequence shown here is derived from an EMBL/GenBank/DDBJ whole genome shotgun (WGS) entry which is preliminary data.</text>
</comment>
<dbReference type="FunFam" id="2.30.18.10:FF:000002">
    <property type="entry name" value="Transcription initiation factor IIA subunit 1"/>
    <property type="match status" value="1"/>
</dbReference>
<reference evidence="7 8" key="1">
    <citation type="submission" date="2023-11" db="EMBL/GenBank/DDBJ databases">
        <title>Halocaridina rubra genome assembly.</title>
        <authorList>
            <person name="Smith C."/>
        </authorList>
    </citation>
    <scope>NUCLEOTIDE SEQUENCE [LARGE SCALE GENOMIC DNA]</scope>
    <source>
        <strain evidence="7">EP-1</strain>
        <tissue evidence="7">Whole</tissue>
    </source>
</reference>
<dbReference type="Gene3D" id="1.10.287.100">
    <property type="match status" value="1"/>
</dbReference>
<sequence length="392" mass="43273">MSQSATCVARVYKGVIEDVINGARELFLDEGIDEQVLVELKQTWETKLDRMNVIDHSDHTTNANVNNQSQAQQPQQQQQQQQPPQQLQQQQQQQPQQQPPQQPTVPQSQQPAARPAATTTVNLVPVQITVPAQQAGGMSKTITIHVPSTALTNGVAGLQLQAILSSPTAAHTFSLEASQAAEIIQRKLNQALEENGITLPPQLLQYNNVANSQVDGACDEPLGQSQTPKKSRKKMSINQTQKCSYVDQPSTSNADSQPSVSVEREVLDRIVYERLKSTQVDGLYGTGDSSSEISDDDDDDDDDKDAETERNSVDGDDDDDEADGPEEDPLNSEDDVSDDDTSDMFDTDNVVVCQYDKVTRVRNKWKFTLKDGIMNLRGKDYVFQKATGDGEW</sequence>
<feature type="compositionally biased region" description="Acidic residues" evidence="6">
    <location>
        <begin position="314"/>
        <end position="345"/>
    </location>
</feature>
<evidence type="ECO:0000313" key="8">
    <source>
        <dbReference type="Proteomes" id="UP001381693"/>
    </source>
</evidence>
<evidence type="ECO:0000256" key="6">
    <source>
        <dbReference type="SAM" id="MobiDB-lite"/>
    </source>
</evidence>
<dbReference type="SUPFAM" id="SSF47396">
    <property type="entry name" value="Transcription factor IIA (TFIIA), alpha-helical domain"/>
    <property type="match status" value="1"/>
</dbReference>
<proteinExistence type="inferred from homology"/>
<name>A0AAN8WLT6_HALRR</name>
<keyword evidence="5" id="KW-0539">Nucleus</keyword>
<dbReference type="CDD" id="cd07976">
    <property type="entry name" value="TFIIA_alpha_beta_like"/>
    <property type="match status" value="2"/>
</dbReference>
<dbReference type="GO" id="GO:0006367">
    <property type="term" value="P:transcription initiation at RNA polymerase II promoter"/>
    <property type="evidence" value="ECO:0007669"/>
    <property type="project" value="InterPro"/>
</dbReference>
<comment type="similarity">
    <text evidence="2">Belongs to the TFIIA subunit 1 family.</text>
</comment>
<dbReference type="SMART" id="SM01371">
    <property type="entry name" value="TFIIA"/>
    <property type="match status" value="1"/>
</dbReference>